<evidence type="ECO:0000256" key="1">
    <source>
        <dbReference type="SAM" id="MobiDB-lite"/>
    </source>
</evidence>
<keyword evidence="3" id="KW-1185">Reference proteome</keyword>
<accession>A0A4Y7Q3J4</accession>
<protein>
    <submittedName>
        <fullName evidence="2">ARM repeat-containing protein</fullName>
    </submittedName>
</protein>
<evidence type="ECO:0000313" key="2">
    <source>
        <dbReference type="EMBL" id="TDL21891.1"/>
    </source>
</evidence>
<dbReference type="OrthoDB" id="3318115at2759"/>
<gene>
    <name evidence="2" type="ORF">BD410DRAFT_840280</name>
</gene>
<name>A0A4Y7Q3J4_9AGAM</name>
<dbReference type="SUPFAM" id="SSF48371">
    <property type="entry name" value="ARM repeat"/>
    <property type="match status" value="1"/>
</dbReference>
<dbReference type="VEuPathDB" id="FungiDB:BD410DRAFT_840280"/>
<dbReference type="InterPro" id="IPR016024">
    <property type="entry name" value="ARM-type_fold"/>
</dbReference>
<dbReference type="Proteomes" id="UP000294933">
    <property type="component" value="Unassembled WGS sequence"/>
</dbReference>
<sequence length="952" mass="102950">MSNAAERNKGNQQHSRLINENNDATGTPPNESTTDFKRSGGSKNAVQKVDWVLCISTLVDVQERPAPLDGHTELAQKLPNARGVALSKPTVHIIAAESGAYLAMKAIEFIDWYGTEFEDDVAGFCAAWKSFLVDHRLGSARAEENTLTEENPISPLIRSVILVQPSLPAPSGFNKLMWKWTQPKIYNHLAWPPPTEWDALSAKQKRRRYAIAVYKGPGHRNNSNGCVENETQATLMELPDQSKFNVEVLEIHNISGANVESGLSGWLEHLLREASLSDPVAYLSKQLRALSSPVNEIRDTARSILGSIVEMDNTDDELATAFVHAIPTLILHLSSTESDIHTAALRMLDISVHKPELAAGFKKAIPVFIRVISGNQVVGQIAALKILQWCALPSNAEFAETVAGTLPTIAQLLASPEPEVRDAARTILETSSRTYMSVLSQAVAGIIPSLVHHLSSSDGDARFPAQMLLALFVRVPSPTIRAGIKAVMPTLNSLLSDPNPSIQAACFNILSAAVNENVFVEDVIGVLPVVNRLLSSAEVEIDVEVAALNVLVAYANTLDPHLARVVAAIIQPIFLSRLSAGNRVVRDTAWKALEGCACSRLDELAEVVAATIPTLNQILCSDQNDLHKVTLKILEACARTHNKKLTDAVSTTVPIFSHILSSDTTDLHRDTLKVVEVYSDTNKAKLADGSIDVGATVQPIVMVLLSPRSDWDTQKAALRILGIYVRVTPSNDKLAEAVADAIPELLWNSADNTQLCARVIDLLSDTAIMRNGKLAAGVAANVPTLTTILSSDSSFLRQGGLTLLHRCSQTHNKELAMAVAAIVPTLTKMFSSDDGALREDLRGLLASCAETPDKDLAKAIADILPTLIEMLRSDHPGKQRSALGFMMACEAEVNRTVAQAVAGALPMVVEIYFSVARNDNVRRMAWDTLLALRRSSNALLADATSAAILLPM</sequence>
<dbReference type="InterPro" id="IPR011989">
    <property type="entry name" value="ARM-like"/>
</dbReference>
<feature type="compositionally biased region" description="Polar residues" evidence="1">
    <location>
        <begin position="1"/>
        <end position="33"/>
    </location>
</feature>
<evidence type="ECO:0000313" key="3">
    <source>
        <dbReference type="Proteomes" id="UP000294933"/>
    </source>
</evidence>
<reference evidence="2 3" key="1">
    <citation type="submission" date="2018-06" db="EMBL/GenBank/DDBJ databases">
        <title>A transcriptomic atlas of mushroom development highlights an independent origin of complex multicellularity.</title>
        <authorList>
            <consortium name="DOE Joint Genome Institute"/>
            <person name="Krizsan K."/>
            <person name="Almasi E."/>
            <person name="Merenyi Z."/>
            <person name="Sahu N."/>
            <person name="Viragh M."/>
            <person name="Koszo T."/>
            <person name="Mondo S."/>
            <person name="Kiss B."/>
            <person name="Balint B."/>
            <person name="Kues U."/>
            <person name="Barry K."/>
            <person name="Hegedus J.C."/>
            <person name="Henrissat B."/>
            <person name="Johnson J."/>
            <person name="Lipzen A."/>
            <person name="Ohm R."/>
            <person name="Nagy I."/>
            <person name="Pangilinan J."/>
            <person name="Yan J."/>
            <person name="Xiong Y."/>
            <person name="Grigoriev I.V."/>
            <person name="Hibbett D.S."/>
            <person name="Nagy L.G."/>
        </authorList>
    </citation>
    <scope>NUCLEOTIDE SEQUENCE [LARGE SCALE GENOMIC DNA]</scope>
    <source>
        <strain evidence="2 3">SZMC22713</strain>
    </source>
</reference>
<proteinExistence type="predicted"/>
<dbReference type="EMBL" id="ML170178">
    <property type="protein sequence ID" value="TDL21891.1"/>
    <property type="molecule type" value="Genomic_DNA"/>
</dbReference>
<dbReference type="AlphaFoldDB" id="A0A4Y7Q3J4"/>
<feature type="region of interest" description="Disordered" evidence="1">
    <location>
        <begin position="1"/>
        <end position="41"/>
    </location>
</feature>
<dbReference type="Gene3D" id="1.25.10.10">
    <property type="entry name" value="Leucine-rich Repeat Variant"/>
    <property type="match status" value="3"/>
</dbReference>
<organism evidence="2 3">
    <name type="scientific">Rickenella mellea</name>
    <dbReference type="NCBI Taxonomy" id="50990"/>
    <lineage>
        <taxon>Eukaryota</taxon>
        <taxon>Fungi</taxon>
        <taxon>Dikarya</taxon>
        <taxon>Basidiomycota</taxon>
        <taxon>Agaricomycotina</taxon>
        <taxon>Agaricomycetes</taxon>
        <taxon>Hymenochaetales</taxon>
        <taxon>Rickenellaceae</taxon>
        <taxon>Rickenella</taxon>
    </lineage>
</organism>